<dbReference type="eggNOG" id="COG2755">
    <property type="taxonomic scope" value="Bacteria"/>
</dbReference>
<gene>
    <name evidence="4" type="ORF">OP10G_1881</name>
</gene>
<dbReference type="EMBL" id="CP007139">
    <property type="protein sequence ID" value="AIE85249.1"/>
    <property type="molecule type" value="Genomic_DNA"/>
</dbReference>
<organism evidence="4 5">
    <name type="scientific">Fimbriimonas ginsengisoli Gsoil 348</name>
    <dbReference type="NCBI Taxonomy" id="661478"/>
    <lineage>
        <taxon>Bacteria</taxon>
        <taxon>Bacillati</taxon>
        <taxon>Armatimonadota</taxon>
        <taxon>Fimbriimonadia</taxon>
        <taxon>Fimbriimonadales</taxon>
        <taxon>Fimbriimonadaceae</taxon>
        <taxon>Fimbriimonas</taxon>
    </lineage>
</organism>
<dbReference type="InterPro" id="IPR036514">
    <property type="entry name" value="SGNH_hydro_sf"/>
</dbReference>
<proteinExistence type="inferred from homology"/>
<dbReference type="Pfam" id="PF13472">
    <property type="entry name" value="Lipase_GDSL_2"/>
    <property type="match status" value="1"/>
</dbReference>
<evidence type="ECO:0000256" key="2">
    <source>
        <dbReference type="SAM" id="SignalP"/>
    </source>
</evidence>
<evidence type="ECO:0000256" key="1">
    <source>
        <dbReference type="ARBA" id="ARBA00038184"/>
    </source>
</evidence>
<dbReference type="Proteomes" id="UP000027982">
    <property type="component" value="Chromosome"/>
</dbReference>
<dbReference type="AlphaFoldDB" id="A0A068NUF3"/>
<feature type="domain" description="SGNH hydrolase-type esterase" evidence="3">
    <location>
        <begin position="64"/>
        <end position="230"/>
    </location>
</feature>
<protein>
    <submittedName>
        <fullName evidence="4">1-alkyl-2-acetylglycerophosphocholine esterase</fullName>
    </submittedName>
</protein>
<evidence type="ECO:0000259" key="3">
    <source>
        <dbReference type="Pfam" id="PF13472"/>
    </source>
</evidence>
<keyword evidence="5" id="KW-1185">Reference proteome</keyword>
<dbReference type="PANTHER" id="PTHR11852:SF0">
    <property type="entry name" value="PLATELET-ACTIVATING FACTOR ACETYLHYDROLASE IB SUBUNIT BETA HOMOLOG"/>
    <property type="match status" value="1"/>
</dbReference>
<accession>A0A068NUF3</accession>
<dbReference type="InterPro" id="IPR013830">
    <property type="entry name" value="SGNH_hydro"/>
</dbReference>
<dbReference type="OrthoDB" id="5624617at2"/>
<dbReference type="RefSeq" id="WP_025226162.1">
    <property type="nucleotide sequence ID" value="NZ_CP007139.1"/>
</dbReference>
<evidence type="ECO:0000313" key="4">
    <source>
        <dbReference type="EMBL" id="AIE85249.1"/>
    </source>
</evidence>
<evidence type="ECO:0000313" key="5">
    <source>
        <dbReference type="Proteomes" id="UP000027982"/>
    </source>
</evidence>
<dbReference type="Gene3D" id="3.40.50.1110">
    <property type="entry name" value="SGNH hydrolase"/>
    <property type="match status" value="1"/>
</dbReference>
<dbReference type="STRING" id="661478.OP10G_1881"/>
<dbReference type="SUPFAM" id="SSF52266">
    <property type="entry name" value="SGNH hydrolase"/>
    <property type="match status" value="1"/>
</dbReference>
<dbReference type="HOGENOM" id="CLU_051989_2_0_0"/>
<name>A0A068NUF3_FIMGI</name>
<sequence>MKRILGLTIAVCAIGTATAQETRPASIIPSIDEAPMKAKSYDWNARHQAVLERVKKGKVELLLVGDSITHGWGGDPFDASSAGHNDLWDKYFAPRNTLNLGFGWDRTEHVLWRLQNGEIDGISPKLAVVLIGVNNLGRDSADDVATGTAEIVRTLRTKLPRMKILILGILPYEHEPTTWNRQKIAAINTKVSGLTTDPMISYLDLSPVFLSSDGTLSKELFPDYLHPNHRAREIWAEAMEPTLAKLFGGPRR</sequence>
<keyword evidence="2" id="KW-0732">Signal</keyword>
<dbReference type="PANTHER" id="PTHR11852">
    <property type="entry name" value="PLATELET-ACTIVATING FACTOR ACETYLHYDROLASE"/>
    <property type="match status" value="1"/>
</dbReference>
<dbReference type="KEGG" id="fgi:OP10G_1881"/>
<feature type="chain" id="PRO_5001653936" evidence="2">
    <location>
        <begin position="20"/>
        <end position="252"/>
    </location>
</feature>
<feature type="signal peptide" evidence="2">
    <location>
        <begin position="1"/>
        <end position="19"/>
    </location>
</feature>
<comment type="similarity">
    <text evidence="1">Belongs to the 'GDSL' lipolytic enzyme family. Platelet-activating factor acetylhydrolase IB beta/gamma subunits subfamily.</text>
</comment>
<reference evidence="4 5" key="1">
    <citation type="journal article" date="2014" name="PLoS ONE">
        <title>The first complete genome sequence of the class fimbriimonadia in the phylum armatimonadetes.</title>
        <authorList>
            <person name="Hu Z.Y."/>
            <person name="Wang Y.Z."/>
            <person name="Im W.T."/>
            <person name="Wang S.Y."/>
            <person name="Zhao G.P."/>
            <person name="Zheng H.J."/>
            <person name="Quan Z.X."/>
        </authorList>
    </citation>
    <scope>NUCLEOTIDE SEQUENCE [LARGE SCALE GENOMIC DNA]</scope>
    <source>
        <strain evidence="4">Gsoil 348</strain>
    </source>
</reference>